<comment type="caution">
    <text evidence="2">The sequence shown here is derived from an EMBL/GenBank/DDBJ whole genome shotgun (WGS) entry which is preliminary data.</text>
</comment>
<feature type="compositionally biased region" description="Low complexity" evidence="1">
    <location>
        <begin position="68"/>
        <end position="78"/>
    </location>
</feature>
<protein>
    <submittedName>
        <fullName evidence="2">Uncharacterized protein</fullName>
    </submittedName>
</protein>
<reference evidence="2" key="1">
    <citation type="submission" date="2022-08" db="EMBL/GenBank/DDBJ databases">
        <authorList>
            <person name="Gutierrez-Valencia J."/>
        </authorList>
    </citation>
    <scope>NUCLEOTIDE SEQUENCE</scope>
</reference>
<sequence length="145" mass="15954">MAGRHDRDPDRLVVAPKVDQIGFPRVTEPPGFGAQRLWLAFTALSAFSVCRTIWYNFKGKREKSVAAAASSSASTARSPEAFSDSARGCHTRACRSGTSQDVLTCIFPVGQLGQLNLGKEMCICQHVKWSSCTTRTWGSQKTWRN</sequence>
<dbReference type="Proteomes" id="UP001154282">
    <property type="component" value="Unassembled WGS sequence"/>
</dbReference>
<feature type="region of interest" description="Disordered" evidence="1">
    <location>
        <begin position="68"/>
        <end position="87"/>
    </location>
</feature>
<proteinExistence type="predicted"/>
<accession>A0AAV0RNP5</accession>
<evidence type="ECO:0000313" key="2">
    <source>
        <dbReference type="EMBL" id="CAI0559185.1"/>
    </source>
</evidence>
<name>A0AAV0RNP5_9ROSI</name>
<evidence type="ECO:0000313" key="3">
    <source>
        <dbReference type="Proteomes" id="UP001154282"/>
    </source>
</evidence>
<dbReference type="AlphaFoldDB" id="A0AAV0RNP5"/>
<organism evidence="2 3">
    <name type="scientific">Linum tenue</name>
    <dbReference type="NCBI Taxonomy" id="586396"/>
    <lineage>
        <taxon>Eukaryota</taxon>
        <taxon>Viridiplantae</taxon>
        <taxon>Streptophyta</taxon>
        <taxon>Embryophyta</taxon>
        <taxon>Tracheophyta</taxon>
        <taxon>Spermatophyta</taxon>
        <taxon>Magnoliopsida</taxon>
        <taxon>eudicotyledons</taxon>
        <taxon>Gunneridae</taxon>
        <taxon>Pentapetalae</taxon>
        <taxon>rosids</taxon>
        <taxon>fabids</taxon>
        <taxon>Malpighiales</taxon>
        <taxon>Linaceae</taxon>
        <taxon>Linum</taxon>
    </lineage>
</organism>
<evidence type="ECO:0000256" key="1">
    <source>
        <dbReference type="SAM" id="MobiDB-lite"/>
    </source>
</evidence>
<keyword evidence="3" id="KW-1185">Reference proteome</keyword>
<dbReference type="EMBL" id="CAMGYJ010000011">
    <property type="protein sequence ID" value="CAI0559185.1"/>
    <property type="molecule type" value="Genomic_DNA"/>
</dbReference>
<gene>
    <name evidence="2" type="ORF">LITE_LOCUS49095</name>
</gene>